<evidence type="ECO:0000313" key="2">
    <source>
        <dbReference type="EMBL" id="RCK44218.1"/>
    </source>
</evidence>
<feature type="region of interest" description="Disordered" evidence="1">
    <location>
        <begin position="121"/>
        <end position="150"/>
    </location>
</feature>
<evidence type="ECO:0000313" key="3">
    <source>
        <dbReference type="Proteomes" id="UP000252517"/>
    </source>
</evidence>
<dbReference type="Proteomes" id="UP000252517">
    <property type="component" value="Unassembled WGS sequence"/>
</dbReference>
<dbReference type="EMBL" id="JPWH01000021">
    <property type="protein sequence ID" value="RCK44218.1"/>
    <property type="molecule type" value="Genomic_DNA"/>
</dbReference>
<dbReference type="AlphaFoldDB" id="A0A367WS52"/>
<evidence type="ECO:0000256" key="1">
    <source>
        <dbReference type="SAM" id="MobiDB-lite"/>
    </source>
</evidence>
<proteinExistence type="predicted"/>
<name>A0A367WS52_9PROT</name>
<protein>
    <submittedName>
        <fullName evidence="2">Uncharacterized protein</fullName>
    </submittedName>
</protein>
<accession>A0A367WS52</accession>
<comment type="caution">
    <text evidence="2">The sequence shown here is derived from an EMBL/GenBank/DDBJ whole genome shotgun (WGS) entry which is preliminary data.</text>
</comment>
<sequence length="150" mass="16848">MTQQRLFPKPLGRGEMTLFASAEQAWFWFVRCQAARIEGARVVADAGEVTRPCDPDDIYNAVTRLWRGGVIGQAHLQVLEYYGVVERLPDHRVEAESRKADLWQEAMLALRDVLVRRGIVDPDGAGDPPEFDDAASQNYEMQGDLSPCDL</sequence>
<gene>
    <name evidence="2" type="ORF">TH25_20165</name>
</gene>
<organism evidence="2 3">
    <name type="scientific">Thalassospira profundimaris</name>
    <dbReference type="NCBI Taxonomy" id="502049"/>
    <lineage>
        <taxon>Bacteria</taxon>
        <taxon>Pseudomonadati</taxon>
        <taxon>Pseudomonadota</taxon>
        <taxon>Alphaproteobacteria</taxon>
        <taxon>Rhodospirillales</taxon>
        <taxon>Thalassospiraceae</taxon>
        <taxon>Thalassospira</taxon>
    </lineage>
</organism>
<reference evidence="2 3" key="1">
    <citation type="submission" date="2014-07" db="EMBL/GenBank/DDBJ databases">
        <title>Draft genome sequence of Thalassospira profundimaris S25-3-2.</title>
        <authorList>
            <person name="Lai Q."/>
            <person name="Shao Z."/>
        </authorList>
    </citation>
    <scope>NUCLEOTIDE SEQUENCE [LARGE SCALE GENOMIC DNA]</scope>
    <source>
        <strain evidence="2 3">S25-3-2</strain>
    </source>
</reference>
<dbReference type="RefSeq" id="WP_181847729.1">
    <property type="nucleotide sequence ID" value="NZ_JPWH01000021.1"/>
</dbReference>